<dbReference type="Pfam" id="PF04151">
    <property type="entry name" value="PPC"/>
    <property type="match status" value="1"/>
</dbReference>
<accession>A0A2T4UKL8</accession>
<protein>
    <recommendedName>
        <fullName evidence="5">P/Homo B domain-containing protein</fullName>
    </recommendedName>
</protein>
<dbReference type="InterPro" id="IPR013320">
    <property type="entry name" value="ConA-like_dom_sf"/>
</dbReference>
<keyword evidence="1" id="KW-0645">Protease</keyword>
<gene>
    <name evidence="6" type="ORF">C7Y72_08905</name>
</gene>
<dbReference type="PROSITE" id="PS51829">
    <property type="entry name" value="P_HOMO_B"/>
    <property type="match status" value="1"/>
</dbReference>
<comment type="caution">
    <text evidence="6">The sequence shown here is derived from an EMBL/GenBank/DDBJ whole genome shotgun (WGS) entry which is preliminary data.</text>
</comment>
<dbReference type="RefSeq" id="WP_107568405.1">
    <property type="nucleotide sequence ID" value="NZ_PYYB01000001.1"/>
</dbReference>
<keyword evidence="2" id="KW-0378">Hydrolase</keyword>
<dbReference type="GO" id="GO:0006508">
    <property type="term" value="P:proteolysis"/>
    <property type="evidence" value="ECO:0007669"/>
    <property type="project" value="UniProtKB-KW"/>
</dbReference>
<dbReference type="Pfam" id="PF20773">
    <property type="entry name" value="InhA-like_MAM"/>
    <property type="match status" value="1"/>
</dbReference>
<evidence type="ECO:0000313" key="6">
    <source>
        <dbReference type="EMBL" id="PTL59761.1"/>
    </source>
</evidence>
<dbReference type="AlphaFoldDB" id="A0A2T4UKL8"/>
<name>A0A2T4UKL8_9ACTN</name>
<keyword evidence="4" id="KW-0732">Signal</keyword>
<dbReference type="SUPFAM" id="SSF49785">
    <property type="entry name" value="Galactose-binding domain-like"/>
    <property type="match status" value="1"/>
</dbReference>
<reference evidence="6 7" key="1">
    <citation type="submission" date="2018-03" db="EMBL/GenBank/DDBJ databases">
        <title>Aquarubrobacter algicola gen. nov., sp. nov., a novel actinobacterium isolated from shallow eutrophic lake during the end of cyanobacterial harmful algal blooms.</title>
        <authorList>
            <person name="Chun S.J."/>
        </authorList>
    </citation>
    <scope>NUCLEOTIDE SEQUENCE [LARGE SCALE GENOMIC DNA]</scope>
    <source>
        <strain evidence="6 7">Seoho-28</strain>
    </source>
</reference>
<dbReference type="EMBL" id="PYYB01000001">
    <property type="protein sequence ID" value="PTL59761.1"/>
    <property type="molecule type" value="Genomic_DNA"/>
</dbReference>
<evidence type="ECO:0000259" key="5">
    <source>
        <dbReference type="PROSITE" id="PS51829"/>
    </source>
</evidence>
<dbReference type="Pfam" id="PF01483">
    <property type="entry name" value="P_proprotein"/>
    <property type="match status" value="1"/>
</dbReference>
<dbReference type="InterPro" id="IPR008979">
    <property type="entry name" value="Galactose-bd-like_sf"/>
</dbReference>
<dbReference type="SUPFAM" id="SSF49899">
    <property type="entry name" value="Concanavalin A-like lectins/glucanases"/>
    <property type="match status" value="1"/>
</dbReference>
<feature type="domain" description="P/Homo B" evidence="5">
    <location>
        <begin position="283"/>
        <end position="436"/>
    </location>
</feature>
<evidence type="ECO:0000313" key="7">
    <source>
        <dbReference type="Proteomes" id="UP000240739"/>
    </source>
</evidence>
<proteinExistence type="predicted"/>
<feature type="region of interest" description="Disordered" evidence="3">
    <location>
        <begin position="702"/>
        <end position="740"/>
    </location>
</feature>
<dbReference type="Proteomes" id="UP000240739">
    <property type="component" value="Unassembled WGS sequence"/>
</dbReference>
<organism evidence="6 7">
    <name type="scientific">Paraconexibacter algicola</name>
    <dbReference type="NCBI Taxonomy" id="2133960"/>
    <lineage>
        <taxon>Bacteria</taxon>
        <taxon>Bacillati</taxon>
        <taxon>Actinomycetota</taxon>
        <taxon>Thermoleophilia</taxon>
        <taxon>Solirubrobacterales</taxon>
        <taxon>Paraconexibacteraceae</taxon>
        <taxon>Paraconexibacter</taxon>
    </lineage>
</organism>
<feature type="chain" id="PRO_5015542863" description="P/Homo B domain-containing protein" evidence="4">
    <location>
        <begin position="23"/>
        <end position="858"/>
    </location>
</feature>
<evidence type="ECO:0000256" key="3">
    <source>
        <dbReference type="SAM" id="MobiDB-lite"/>
    </source>
</evidence>
<dbReference type="Gene3D" id="2.60.120.380">
    <property type="match status" value="2"/>
</dbReference>
<evidence type="ECO:0000256" key="4">
    <source>
        <dbReference type="SAM" id="SignalP"/>
    </source>
</evidence>
<keyword evidence="7" id="KW-1185">Reference proteome</keyword>
<evidence type="ECO:0000256" key="2">
    <source>
        <dbReference type="ARBA" id="ARBA00022801"/>
    </source>
</evidence>
<feature type="compositionally biased region" description="Low complexity" evidence="3">
    <location>
        <begin position="724"/>
        <end position="734"/>
    </location>
</feature>
<sequence>MRRPLALLAVLAGLVTAAPASAVPLEATPFPAEPVGGVEPNETPATAQPVLSGQRIRGTLLAQEDVGLDLDHYRVSAQAGERLFAAVTTATSPVADVGLRLIGPDGTTVLESDADDGEQNPLSATFAGVPLPQTGTYTLRVSRDGPNVIAPYDLVVRVVPGAATAESEPNDVVAQANPLPAGGVLGTYAAGVGGQDLHRLQLQAGDTVALALDLDPERDGVTWNGRLALAGPSGPLDRVDDPGGDATPSEALVLTAAETGTYVVTVDSSSAGSATSTYRLVATVVARETPSCRSVAGSPAGVGDGTTEVPIVVTDPAEIRRLAVNLSITHTRLEDLDVALRSPSGVEVALFNDVALGASGTTTHTATYGTLAGATLGVGLAPVSVAPGATTRLQWFEGTEAAGTWRLVLRDDTPGNGTSGSVLPPTLVLCPQDPLPTGNELFAATFNADDGGFTHSGTADEWERGTPATVATSSSNPVAGLSTCGEGSGCFKTDLDGTYGNGTQVLLSPPISLAGRSGRILASWRQWFQLEFARFDFARVSVVEVGGANPTTLWEWDGPTMTNVGVGPGVGLAIPAAAGWARLTGNLSAYAGRTVQLRFALQGDASVNYAGLAIDDVRIVQPTGTLTVAPAGGGTGRVTSSVGGIDCGATCASTALPLDTPVTLTAVPAAGSVFTGFAGPGCSGTATTCTVTLDRSRTVTATFEPAPIPDPGVNPGSGTGTGAPGAATPDAGSGFLPDPGLAGDVDADTVRPALAIRLGRGRLTARRSATVTLTLSERASVAGSLSLRTCTRRRGARRPTCRTTTRSVVLGTRGQGRSTARIPLRGLRPGTYTLRLTALDAAGNRSAVRTLRLTVRRR</sequence>
<feature type="signal peptide" evidence="4">
    <location>
        <begin position="1"/>
        <end position="22"/>
    </location>
</feature>
<dbReference type="InterPro" id="IPR007280">
    <property type="entry name" value="Peptidase_C_arc/bac"/>
</dbReference>
<evidence type="ECO:0000256" key="1">
    <source>
        <dbReference type="ARBA" id="ARBA00022670"/>
    </source>
</evidence>
<dbReference type="OrthoDB" id="275270at2"/>
<dbReference type="InterPro" id="IPR002884">
    <property type="entry name" value="P_dom"/>
</dbReference>
<dbReference type="Gene3D" id="2.60.120.260">
    <property type="entry name" value="Galactose-binding domain-like"/>
    <property type="match status" value="1"/>
</dbReference>
<dbReference type="GO" id="GO:0004252">
    <property type="term" value="F:serine-type endopeptidase activity"/>
    <property type="evidence" value="ECO:0007669"/>
    <property type="project" value="InterPro"/>
</dbReference>